<feature type="domain" description="HTH merR-type" evidence="2">
    <location>
        <begin position="5"/>
        <end position="75"/>
    </location>
</feature>
<dbReference type="CDD" id="cd01107">
    <property type="entry name" value="HTH_BmrR"/>
    <property type="match status" value="1"/>
</dbReference>
<evidence type="ECO:0000259" key="2">
    <source>
        <dbReference type="PROSITE" id="PS50937"/>
    </source>
</evidence>
<dbReference type="Pfam" id="PF13411">
    <property type="entry name" value="MerR_1"/>
    <property type="match status" value="1"/>
</dbReference>
<dbReference type="Gene3D" id="3.20.80.10">
    <property type="entry name" value="Regulatory factor, effector binding domain"/>
    <property type="match status" value="1"/>
</dbReference>
<sequence>MSNGLLPIGAFSRASMLSIKALRAYHESGLLVPGRVDPHTGYRAYHSAQLIDAAVIYRLRSLDLPLDEVREVLHARDPDVTAKVLAAHEDVMRERLTRVERIVADLQDGIERPQAHTPVFVRDEPHQHTLAVRGRVACDGYAEFLGGAYAMLAEAVAHGAVTPIAETGALYPAEIPSDEPDDVEAFLPIAEPVALGREGVVNAEVPAATVAVLVHAGAYDDIDDSYRKLGAWVADNAEPSGLPVRERYLVSYGDTDDPSRFRTEICWPVITTEEIVT</sequence>
<dbReference type="InterPro" id="IPR000551">
    <property type="entry name" value="MerR-type_HTH_dom"/>
</dbReference>
<dbReference type="SMART" id="SM00871">
    <property type="entry name" value="AraC_E_bind"/>
    <property type="match status" value="1"/>
</dbReference>
<keyword evidence="4" id="KW-1185">Reference proteome</keyword>
<dbReference type="EMBL" id="CP094970">
    <property type="protein sequence ID" value="UYM04797.1"/>
    <property type="molecule type" value="Genomic_DNA"/>
</dbReference>
<evidence type="ECO:0000313" key="4">
    <source>
        <dbReference type="Proteomes" id="UP001164390"/>
    </source>
</evidence>
<dbReference type="SUPFAM" id="SSF55136">
    <property type="entry name" value="Probable bacterial effector-binding domain"/>
    <property type="match status" value="1"/>
</dbReference>
<dbReference type="AlphaFoldDB" id="A0AA46YJW7"/>
<dbReference type="InterPro" id="IPR010499">
    <property type="entry name" value="AraC_E-bd"/>
</dbReference>
<organism evidence="3 4">
    <name type="scientific">Solicola gregarius</name>
    <dbReference type="NCBI Taxonomy" id="2908642"/>
    <lineage>
        <taxon>Bacteria</taxon>
        <taxon>Bacillati</taxon>
        <taxon>Actinomycetota</taxon>
        <taxon>Actinomycetes</taxon>
        <taxon>Propionibacteriales</taxon>
        <taxon>Nocardioidaceae</taxon>
        <taxon>Solicola</taxon>
    </lineage>
</organism>
<dbReference type="Pfam" id="PF06445">
    <property type="entry name" value="GyrI-like"/>
    <property type="match status" value="1"/>
</dbReference>
<reference evidence="3" key="1">
    <citation type="submission" date="2022-01" db="EMBL/GenBank/DDBJ databases">
        <title>Nocardioidaceae gen. sp. A5X3R13.</title>
        <authorList>
            <person name="Lopez Marin M.A."/>
            <person name="Uhlik O."/>
        </authorList>
    </citation>
    <scope>NUCLEOTIDE SEQUENCE</scope>
    <source>
        <strain evidence="3">A5X3R13</strain>
    </source>
</reference>
<proteinExistence type="predicted"/>
<dbReference type="InterPro" id="IPR047057">
    <property type="entry name" value="MerR_fam"/>
</dbReference>
<dbReference type="RefSeq" id="WP_271633557.1">
    <property type="nucleotide sequence ID" value="NZ_CP094970.1"/>
</dbReference>
<name>A0AA46YJW7_9ACTN</name>
<dbReference type="Proteomes" id="UP001164390">
    <property type="component" value="Chromosome"/>
</dbReference>
<dbReference type="PROSITE" id="PS50937">
    <property type="entry name" value="HTH_MERR_2"/>
    <property type="match status" value="1"/>
</dbReference>
<keyword evidence="1" id="KW-0238">DNA-binding</keyword>
<dbReference type="InterPro" id="IPR029442">
    <property type="entry name" value="GyrI-like"/>
</dbReference>
<dbReference type="PANTHER" id="PTHR30204:SF97">
    <property type="entry name" value="MERR FAMILY REGULATORY PROTEIN"/>
    <property type="match status" value="1"/>
</dbReference>
<dbReference type="SMART" id="SM00422">
    <property type="entry name" value="HTH_MERR"/>
    <property type="match status" value="1"/>
</dbReference>
<dbReference type="InterPro" id="IPR011256">
    <property type="entry name" value="Reg_factor_effector_dom_sf"/>
</dbReference>
<dbReference type="Gene3D" id="1.10.1660.10">
    <property type="match status" value="1"/>
</dbReference>
<dbReference type="PANTHER" id="PTHR30204">
    <property type="entry name" value="REDOX-CYCLING DRUG-SENSING TRANSCRIPTIONAL ACTIVATOR SOXR"/>
    <property type="match status" value="1"/>
</dbReference>
<protein>
    <submittedName>
        <fullName evidence="3">MerR family transcriptional regulator</fullName>
    </submittedName>
</protein>
<dbReference type="KEGG" id="sgrg:L0C25_20040"/>
<evidence type="ECO:0000256" key="1">
    <source>
        <dbReference type="ARBA" id="ARBA00023125"/>
    </source>
</evidence>
<accession>A0AA46YJW7</accession>
<dbReference type="InterPro" id="IPR009061">
    <property type="entry name" value="DNA-bd_dom_put_sf"/>
</dbReference>
<dbReference type="GO" id="GO:0003677">
    <property type="term" value="F:DNA binding"/>
    <property type="evidence" value="ECO:0007669"/>
    <property type="project" value="UniProtKB-KW"/>
</dbReference>
<evidence type="ECO:0000313" key="3">
    <source>
        <dbReference type="EMBL" id="UYM04797.1"/>
    </source>
</evidence>
<dbReference type="GO" id="GO:0003700">
    <property type="term" value="F:DNA-binding transcription factor activity"/>
    <property type="evidence" value="ECO:0007669"/>
    <property type="project" value="InterPro"/>
</dbReference>
<gene>
    <name evidence="3" type="ORF">L0C25_20040</name>
</gene>
<dbReference type="SUPFAM" id="SSF46955">
    <property type="entry name" value="Putative DNA-binding domain"/>
    <property type="match status" value="1"/>
</dbReference>